<protein>
    <submittedName>
        <fullName evidence="1">Uncharacterized protein</fullName>
    </submittedName>
</protein>
<proteinExistence type="predicted"/>
<organism evidence="1 2">
    <name type="scientific">Gordonia jinhuaensis</name>
    <dbReference type="NCBI Taxonomy" id="1517702"/>
    <lineage>
        <taxon>Bacteria</taxon>
        <taxon>Bacillati</taxon>
        <taxon>Actinomycetota</taxon>
        <taxon>Actinomycetes</taxon>
        <taxon>Mycobacteriales</taxon>
        <taxon>Gordoniaceae</taxon>
        <taxon>Gordonia</taxon>
    </lineage>
</organism>
<evidence type="ECO:0000313" key="1">
    <source>
        <dbReference type="EMBL" id="GGB25371.1"/>
    </source>
</evidence>
<reference evidence="1" key="2">
    <citation type="submission" date="2020-09" db="EMBL/GenBank/DDBJ databases">
        <authorList>
            <person name="Sun Q."/>
            <person name="Zhou Y."/>
        </authorList>
    </citation>
    <scope>NUCLEOTIDE SEQUENCE</scope>
    <source>
        <strain evidence="1">CGMCC 1.12827</strain>
    </source>
</reference>
<dbReference type="Proteomes" id="UP000621454">
    <property type="component" value="Unassembled WGS sequence"/>
</dbReference>
<keyword evidence="2" id="KW-1185">Reference proteome</keyword>
<accession>A0A916T211</accession>
<reference evidence="1" key="1">
    <citation type="journal article" date="2014" name="Int. J. Syst. Evol. Microbiol.">
        <title>Complete genome sequence of Corynebacterium casei LMG S-19264T (=DSM 44701T), isolated from a smear-ripened cheese.</title>
        <authorList>
            <consortium name="US DOE Joint Genome Institute (JGI-PGF)"/>
            <person name="Walter F."/>
            <person name="Albersmeier A."/>
            <person name="Kalinowski J."/>
            <person name="Ruckert C."/>
        </authorList>
    </citation>
    <scope>NUCLEOTIDE SEQUENCE</scope>
    <source>
        <strain evidence="1">CGMCC 1.12827</strain>
    </source>
</reference>
<sequence>MDDREFSDSIRKELASRDETASFLREHWSHHADAGSDLAEDETRFPDIWAATVARRLLLHANECIEAGSLLMLNGDWAVPQFALLRAVYESAGSAVWLLQPEDADVRLARLLSQHRESWRYSEKAYRGAPLDVSEQEQRQRWADSAAARLGLDLKSAKAGGYEKLIEAVDDLPAHPESLLTAWRLCSGVSHAKTWALNEVTTEIGSHAMYEHGRVSQRIPNRELFLTDLRIARRTIQHAFVLYRIRTTARPHDLVLRLVRLDADGSEVPD</sequence>
<comment type="caution">
    <text evidence="1">The sequence shown here is derived from an EMBL/GenBank/DDBJ whole genome shotgun (WGS) entry which is preliminary data.</text>
</comment>
<gene>
    <name evidence="1" type="ORF">GCM10011489_11990</name>
</gene>
<name>A0A916T211_9ACTN</name>
<dbReference type="RefSeq" id="WP_188585692.1">
    <property type="nucleotide sequence ID" value="NZ_BMGC01000006.1"/>
</dbReference>
<dbReference type="EMBL" id="BMGC01000006">
    <property type="protein sequence ID" value="GGB25371.1"/>
    <property type="molecule type" value="Genomic_DNA"/>
</dbReference>
<dbReference type="AlphaFoldDB" id="A0A916T211"/>
<evidence type="ECO:0000313" key="2">
    <source>
        <dbReference type="Proteomes" id="UP000621454"/>
    </source>
</evidence>